<keyword evidence="3" id="KW-1185">Reference proteome</keyword>
<comment type="caution">
    <text evidence="2">The sequence shown here is derived from an EMBL/GenBank/DDBJ whole genome shotgun (WGS) entry which is preliminary data.</text>
</comment>
<reference evidence="3" key="2">
    <citation type="journal article" date="2019" name="Mol. Plant Microbe Interact.">
        <title>Genome sequence resources for four phytopathogenic fungi from the Colletotrichum orbiculare species complex.</title>
        <authorList>
            <person name="Gan P."/>
            <person name="Tsushima A."/>
            <person name="Narusaka M."/>
            <person name="Narusaka Y."/>
            <person name="Takano Y."/>
            <person name="Kubo Y."/>
            <person name="Shirasu K."/>
        </authorList>
    </citation>
    <scope>GENOME REANNOTATION</scope>
    <source>
        <strain evidence="3">104-T / ATCC 96160 / CBS 514.97 / LARS 414 / MAFF 240422</strain>
    </source>
</reference>
<evidence type="ECO:0000313" key="2">
    <source>
        <dbReference type="EMBL" id="TDZ15676.1"/>
    </source>
</evidence>
<dbReference type="AlphaFoldDB" id="A0A484FDS5"/>
<organism evidence="2 3">
    <name type="scientific">Colletotrichum orbiculare (strain 104-T / ATCC 96160 / CBS 514.97 / LARS 414 / MAFF 240422)</name>
    <name type="common">Cucumber anthracnose fungus</name>
    <name type="synonym">Colletotrichum lagenarium</name>
    <dbReference type="NCBI Taxonomy" id="1213857"/>
    <lineage>
        <taxon>Eukaryota</taxon>
        <taxon>Fungi</taxon>
        <taxon>Dikarya</taxon>
        <taxon>Ascomycota</taxon>
        <taxon>Pezizomycotina</taxon>
        <taxon>Sordariomycetes</taxon>
        <taxon>Hypocreomycetidae</taxon>
        <taxon>Glomerellales</taxon>
        <taxon>Glomerellaceae</taxon>
        <taxon>Colletotrichum</taxon>
        <taxon>Colletotrichum orbiculare species complex</taxon>
    </lineage>
</organism>
<evidence type="ECO:0000256" key="1">
    <source>
        <dbReference type="SAM" id="MobiDB-lite"/>
    </source>
</evidence>
<feature type="compositionally biased region" description="Polar residues" evidence="1">
    <location>
        <begin position="66"/>
        <end position="76"/>
    </location>
</feature>
<reference evidence="3" key="1">
    <citation type="journal article" date="2013" name="New Phytol.">
        <title>Comparative genomic and transcriptomic analyses reveal the hemibiotrophic stage shift of Colletotrichum fungi.</title>
        <authorList>
            <person name="Gan P."/>
            <person name="Ikeda K."/>
            <person name="Irieda H."/>
            <person name="Narusaka M."/>
            <person name="O'Connell R.J."/>
            <person name="Narusaka Y."/>
            <person name="Takano Y."/>
            <person name="Kubo Y."/>
            <person name="Shirasu K."/>
        </authorList>
    </citation>
    <scope>NUCLEOTIDE SEQUENCE [LARGE SCALE GENOMIC DNA]</scope>
    <source>
        <strain evidence="3">104-T / ATCC 96160 / CBS 514.97 / LARS 414 / MAFF 240422</strain>
    </source>
</reference>
<feature type="region of interest" description="Disordered" evidence="1">
    <location>
        <begin position="58"/>
        <end position="98"/>
    </location>
</feature>
<feature type="compositionally biased region" description="Polar residues" evidence="1">
    <location>
        <begin position="83"/>
        <end position="98"/>
    </location>
</feature>
<sequence length="98" mass="10532">MATVPPRLTARPLEARCLCLPSVRSEASSPSSTPVTAKLRGASGWLGAVFFVTATSPRYGRKSRSPAYSRNEQQGLQKCLQRPISSSTSRPASDYTST</sequence>
<gene>
    <name evidence="2" type="ORF">Cob_v011386</name>
</gene>
<accession>A0A484FDS5</accession>
<name>A0A484FDS5_COLOR</name>
<dbReference type="EMBL" id="AMCV02000039">
    <property type="protein sequence ID" value="TDZ15676.1"/>
    <property type="molecule type" value="Genomic_DNA"/>
</dbReference>
<protein>
    <submittedName>
        <fullName evidence="2">Uncharacterized protein</fullName>
    </submittedName>
</protein>
<evidence type="ECO:0000313" key="3">
    <source>
        <dbReference type="Proteomes" id="UP000014480"/>
    </source>
</evidence>
<proteinExistence type="predicted"/>
<dbReference type="Proteomes" id="UP000014480">
    <property type="component" value="Unassembled WGS sequence"/>
</dbReference>